<name>A0A8S5LBB2_9CAUD</name>
<dbReference type="EMBL" id="BK014672">
    <property type="protein sequence ID" value="DAD67238.1"/>
    <property type="molecule type" value="Genomic_DNA"/>
</dbReference>
<organism evidence="1">
    <name type="scientific">Siphoviridae sp. ctXOZ1</name>
    <dbReference type="NCBI Taxonomy" id="2823585"/>
    <lineage>
        <taxon>Viruses</taxon>
        <taxon>Duplodnaviria</taxon>
        <taxon>Heunggongvirae</taxon>
        <taxon>Uroviricota</taxon>
        <taxon>Caudoviricetes</taxon>
    </lineage>
</organism>
<reference evidence="1" key="1">
    <citation type="journal article" date="2021" name="Proc. Natl. Acad. Sci. U.S.A.">
        <title>A Catalog of Tens of Thousands of Viruses from Human Metagenomes Reveals Hidden Associations with Chronic Diseases.</title>
        <authorList>
            <person name="Tisza M.J."/>
            <person name="Buck C.B."/>
        </authorList>
    </citation>
    <scope>NUCLEOTIDE SEQUENCE</scope>
    <source>
        <strain evidence="1">CtXOZ1</strain>
    </source>
</reference>
<accession>A0A8S5LBB2</accession>
<evidence type="ECO:0000313" key="1">
    <source>
        <dbReference type="EMBL" id="DAD67238.1"/>
    </source>
</evidence>
<protein>
    <submittedName>
        <fullName evidence="1">Uncharacterized protein</fullName>
    </submittedName>
</protein>
<sequence length="42" mass="4573">MGRVGGVPVSQFTLDVLELAVKQGRAVTNSTMLSSTERSFRF</sequence>
<proteinExistence type="predicted"/>